<dbReference type="AlphaFoldDB" id="A0A0B4N0S3"/>
<sequence>MKRIFLFVLSVAMMLSAVSFGEENIFDTLSGLEWSFSSGAGGWSTDMQIRADGSFTGQYHDSEMGECADEYPDGTVYFCAFSGRMSIAGRVDDNTWKVRVEKLEKEQGTESIDDGIRFVPADVYGISEGDEMLLYRPGTPVDILSEEMQFWAHVIDQETPPTELEDWFLSSEKNDSGFVGFAAVSMANPWEDMTAEQLRAASGLSFGVPEGAEQVIFRYLRSEGLAEMQFSWSGDEYCARIQPAVPAGNELCDISGMYYEWSHEEPVIIGYCAGRLSQARDGETWVERCLWYDAAAGLAYSLSVTAEEIDGLDLTVLAEQVYDRP</sequence>
<organism evidence="2">
    <name type="scientific">uncultured bacterium Ad_113_F04_contig1</name>
    <dbReference type="NCBI Taxonomy" id="1489295"/>
    <lineage>
        <taxon>Bacteria</taxon>
        <taxon>environmental samples</taxon>
    </lineage>
</organism>
<feature type="chain" id="PRO_5002095347" evidence="1">
    <location>
        <begin position="22"/>
        <end position="325"/>
    </location>
</feature>
<keyword evidence="1" id="KW-0732">Signal</keyword>
<proteinExistence type="predicted"/>
<reference evidence="2" key="1">
    <citation type="submission" date="2014-03" db="EMBL/GenBank/DDBJ databases">
        <title>A sequence of cellulolytic fosmid clone of goat rumen metagenome.</title>
        <authorList>
            <person name="Lee K.-T."/>
            <person name="Kim J.-Y."/>
            <person name="Kim Y.-J."/>
            <person name="Ahn J.-H."/>
            <person name="Park M.-N."/>
            <person name="Kim J.-H."/>
            <person name="Kim T.-H."/>
        </authorList>
    </citation>
    <scope>NUCLEOTIDE SEQUENCE</scope>
</reference>
<accession>A0A0B4N0S3</accession>
<dbReference type="EMBL" id="KJ631385">
    <property type="protein sequence ID" value="AIF25981.1"/>
    <property type="molecule type" value="Genomic_DNA"/>
</dbReference>
<evidence type="ECO:0000256" key="1">
    <source>
        <dbReference type="SAM" id="SignalP"/>
    </source>
</evidence>
<evidence type="ECO:0000313" key="2">
    <source>
        <dbReference type="EMBL" id="AIF25981.1"/>
    </source>
</evidence>
<protein>
    <submittedName>
        <fullName evidence="2">Uncharacterized protein</fullName>
    </submittedName>
</protein>
<feature type="signal peptide" evidence="1">
    <location>
        <begin position="1"/>
        <end position="21"/>
    </location>
</feature>
<name>A0A0B4N0S3_9BACT</name>